<dbReference type="Proteomes" id="UP000775213">
    <property type="component" value="Unassembled WGS sequence"/>
</dbReference>
<keyword evidence="2" id="KW-1185">Reference proteome</keyword>
<comment type="caution">
    <text evidence="1">The sequence shown here is derived from an EMBL/GenBank/DDBJ whole genome shotgun (WGS) entry which is preliminary data.</text>
</comment>
<reference evidence="1 2" key="1">
    <citation type="journal article" date="2021" name="Hortic Res">
        <title>Chromosome-scale assembly of the Dendrobium chrysotoxum genome enhances the understanding of orchid evolution.</title>
        <authorList>
            <person name="Zhang Y."/>
            <person name="Zhang G.Q."/>
            <person name="Zhang D."/>
            <person name="Liu X.D."/>
            <person name="Xu X.Y."/>
            <person name="Sun W.H."/>
            <person name="Yu X."/>
            <person name="Zhu X."/>
            <person name="Wang Z.W."/>
            <person name="Zhao X."/>
            <person name="Zhong W.Y."/>
            <person name="Chen H."/>
            <person name="Yin W.L."/>
            <person name="Huang T."/>
            <person name="Niu S.C."/>
            <person name="Liu Z.J."/>
        </authorList>
    </citation>
    <scope>NUCLEOTIDE SEQUENCE [LARGE SCALE GENOMIC DNA]</scope>
    <source>
        <strain evidence="1">Lindl</strain>
    </source>
</reference>
<dbReference type="EMBL" id="JAGFBR010000012">
    <property type="protein sequence ID" value="KAH0457426.1"/>
    <property type="molecule type" value="Genomic_DNA"/>
</dbReference>
<accession>A0AAV7GLJ6</accession>
<sequence length="162" mass="17888">MMEKFLLSHSEDQAAGGEAILNTIKFAVLPITKVFMVCFMGFVMASKYVSIVPANGRKLLNGVDYYATQTLLSLFVTNSRHSEVIAFVCRRIAFGCYIHDESSTITCKCCYGSLAASCWQVVVCVTNPLALLVGARVHYRFVAFAYRQCVACIAISLDMLVE</sequence>
<name>A0AAV7GLJ6_DENCH</name>
<evidence type="ECO:0000313" key="2">
    <source>
        <dbReference type="Proteomes" id="UP000775213"/>
    </source>
</evidence>
<protein>
    <submittedName>
        <fullName evidence="1">Uncharacterized protein</fullName>
    </submittedName>
</protein>
<organism evidence="1 2">
    <name type="scientific">Dendrobium chrysotoxum</name>
    <name type="common">Orchid</name>
    <dbReference type="NCBI Taxonomy" id="161865"/>
    <lineage>
        <taxon>Eukaryota</taxon>
        <taxon>Viridiplantae</taxon>
        <taxon>Streptophyta</taxon>
        <taxon>Embryophyta</taxon>
        <taxon>Tracheophyta</taxon>
        <taxon>Spermatophyta</taxon>
        <taxon>Magnoliopsida</taxon>
        <taxon>Liliopsida</taxon>
        <taxon>Asparagales</taxon>
        <taxon>Orchidaceae</taxon>
        <taxon>Epidendroideae</taxon>
        <taxon>Malaxideae</taxon>
        <taxon>Dendrobiinae</taxon>
        <taxon>Dendrobium</taxon>
    </lineage>
</organism>
<dbReference type="AlphaFoldDB" id="A0AAV7GLJ6"/>
<gene>
    <name evidence="1" type="ORF">IEQ34_012741</name>
</gene>
<evidence type="ECO:0000313" key="1">
    <source>
        <dbReference type="EMBL" id="KAH0457426.1"/>
    </source>
</evidence>
<proteinExistence type="predicted"/>